<keyword evidence="3" id="KW-1185">Reference proteome</keyword>
<dbReference type="EMBL" id="VULT01000005">
    <property type="protein sequence ID" value="MSS16947.1"/>
    <property type="molecule type" value="Genomic_DNA"/>
</dbReference>
<dbReference type="InterPro" id="IPR011635">
    <property type="entry name" value="CARDB"/>
</dbReference>
<organism evidence="2 3">
    <name type="scientific">Sodaliphilus pleomorphus</name>
    <dbReference type="NCBI Taxonomy" id="2606626"/>
    <lineage>
        <taxon>Bacteria</taxon>
        <taxon>Pseudomonadati</taxon>
        <taxon>Bacteroidota</taxon>
        <taxon>Bacteroidia</taxon>
        <taxon>Bacteroidales</taxon>
        <taxon>Muribaculaceae</taxon>
        <taxon>Sodaliphilus</taxon>
    </lineage>
</organism>
<reference evidence="2 3" key="1">
    <citation type="submission" date="2019-08" db="EMBL/GenBank/DDBJ databases">
        <title>In-depth cultivation of the pig gut microbiome towards novel bacterial diversity and tailored functional studies.</title>
        <authorList>
            <person name="Wylensek D."/>
            <person name="Hitch T.C.A."/>
            <person name="Clavel T."/>
        </authorList>
    </citation>
    <scope>NUCLEOTIDE SEQUENCE [LARGE SCALE GENOMIC DNA]</scope>
    <source>
        <strain evidence="2 3">Oil-RF-744-WCA-WT-10</strain>
    </source>
</reference>
<dbReference type="CDD" id="cd00063">
    <property type="entry name" value="FN3"/>
    <property type="match status" value="1"/>
</dbReference>
<dbReference type="InterPro" id="IPR013783">
    <property type="entry name" value="Ig-like_fold"/>
</dbReference>
<gene>
    <name evidence="2" type="ORF">FYJ29_04080</name>
</gene>
<evidence type="ECO:0000259" key="1">
    <source>
        <dbReference type="PROSITE" id="PS50853"/>
    </source>
</evidence>
<dbReference type="InterPro" id="IPR036116">
    <property type="entry name" value="FN3_sf"/>
</dbReference>
<dbReference type="InterPro" id="IPR011628">
    <property type="entry name" value="Cleaved_adhesin"/>
</dbReference>
<dbReference type="RefSeq" id="WP_154327645.1">
    <property type="nucleotide sequence ID" value="NZ_CP045696.1"/>
</dbReference>
<name>A0A6L5XBC0_9BACT</name>
<dbReference type="Pfam" id="PF07705">
    <property type="entry name" value="CARDB"/>
    <property type="match status" value="1"/>
</dbReference>
<dbReference type="AlphaFoldDB" id="A0A6L5XBC0"/>
<dbReference type="InterPro" id="IPR003961">
    <property type="entry name" value="FN3_dom"/>
</dbReference>
<accession>A0A6L5XBC0</accession>
<dbReference type="Proteomes" id="UP000483362">
    <property type="component" value="Unassembled WGS sequence"/>
</dbReference>
<sequence length="980" mass="105884">MRISFHSNHRTAAIAMMVGGSLLVASSLWATEVTLPYEQRFNSKTDADGFTIVDANSDGHTWQWSQGAMIYEFNDTLDADDWLITPQFNVDTRHVYRLAFKAMADEQGIERLGVSLGTKPEPGAMTTTLMAPTAIDATSPRTRAFNFRPDASGLLCVGFHALSSCLLGYQLTLDNIAIYELTSVDAPDTVTHLRAVADPQGGRQATVSFELPTTTIAGDALTGKLQAAVVCWGDTLTRFNNCDPGQELHYVHNSDATGMHVYTVVVTGSGGKGLDATVSTYIGEDSPAAVTGLKVTQLAAGKLQVSWTSPERGTHGGWVAPGSVSYVVTDLQGKPDTVAASPYEYTFTPSQRQQLQAFTVQAINAKGKSAVAMSDTLFAGDAYGMPFVESFARNRIASSPWILQENAHAGWIVNDHGVYAEPVDRDGGLLSFSHAMEGSQATVIMPKVAVTGKHPRLKFWFWNDKRLNNELSVVVRDAQGNEHVLDRLAEHDAQAEKGRWTVHSYALDDFASASPVQVKLNATGHLGESPVMVLYLDKVSITDVPERDLALDSFTVARTALRVGETDTFTVAVTNLGLYATSAYTLRLYRNGKEVARCTGPQLQPDESVKLTLTDRPNSDASESSLYMLRIDSEGDAVAANDSTGHVAVTVLPGLPYVAQVEATATSTGGVDLSWQQPLLNNKPSAWVTEGFETYPAFSITNMGEWTLVDQDGRPTMGVRGASGNFLDYPNAGQPMAFQVFNPEATGLTASTWAPHGGSQVAAAFTCGSYAKNDDWLISPRVDGSQTITFWAKSPANTDYGTTEQVEVYYSTTTTEVSAFKKTGSTLAVPGSWRQFSAQLPEGTRYFALRCVSADQYILFIDDVYYRQAEKKLTLQGYNVYRNGSLLTPAPVAATRYTDPALDQGHYVYQVTAVYDAGESTPSPEAVVDVTSGVVDVAASGARPVAYYNLAGQRVDDSATGILLVRFTDGTVRKILNLKK</sequence>
<dbReference type="SUPFAM" id="SSF49265">
    <property type="entry name" value="Fibronectin type III"/>
    <property type="match status" value="1"/>
</dbReference>
<proteinExistence type="predicted"/>
<feature type="domain" description="Fibronectin type-III" evidence="1">
    <location>
        <begin position="289"/>
        <end position="382"/>
    </location>
</feature>
<dbReference type="Gene3D" id="2.60.120.200">
    <property type="match status" value="3"/>
</dbReference>
<dbReference type="PROSITE" id="PS50853">
    <property type="entry name" value="FN3"/>
    <property type="match status" value="1"/>
</dbReference>
<dbReference type="Gene3D" id="2.60.40.10">
    <property type="entry name" value="Immunoglobulins"/>
    <property type="match status" value="3"/>
</dbReference>
<protein>
    <recommendedName>
        <fullName evidence="1">Fibronectin type-III domain-containing protein</fullName>
    </recommendedName>
</protein>
<evidence type="ECO:0000313" key="2">
    <source>
        <dbReference type="EMBL" id="MSS16947.1"/>
    </source>
</evidence>
<evidence type="ECO:0000313" key="3">
    <source>
        <dbReference type="Proteomes" id="UP000483362"/>
    </source>
</evidence>
<dbReference type="Pfam" id="PF07675">
    <property type="entry name" value="Cleaved_Adhesin"/>
    <property type="match status" value="2"/>
</dbReference>
<dbReference type="SMART" id="SM00060">
    <property type="entry name" value="FN3"/>
    <property type="match status" value="2"/>
</dbReference>
<dbReference type="NCBIfam" id="NF038128">
    <property type="entry name" value="choice_anch_J"/>
    <property type="match status" value="1"/>
</dbReference>
<comment type="caution">
    <text evidence="2">The sequence shown here is derived from an EMBL/GenBank/DDBJ whole genome shotgun (WGS) entry which is preliminary data.</text>
</comment>